<dbReference type="InterPro" id="IPR000086">
    <property type="entry name" value="NUDIX_hydrolase_dom"/>
</dbReference>
<dbReference type="OrthoDB" id="9806150at2"/>
<dbReference type="InterPro" id="IPR020476">
    <property type="entry name" value="Nudix_hydrolase"/>
</dbReference>
<dbReference type="AlphaFoldDB" id="A0A1U7CLC3"/>
<dbReference type="EMBL" id="CP019082">
    <property type="protein sequence ID" value="APW59735.1"/>
    <property type="molecule type" value="Genomic_DNA"/>
</dbReference>
<dbReference type="KEGG" id="pbor:BSF38_01166"/>
<evidence type="ECO:0000256" key="5">
    <source>
        <dbReference type="ARBA" id="ARBA00022801"/>
    </source>
</evidence>
<dbReference type="CDD" id="cd03424">
    <property type="entry name" value="NUDIX_ADPRase_Nudt5_UGPPase_Nudt14"/>
    <property type="match status" value="1"/>
</dbReference>
<dbReference type="PROSITE" id="PS51462">
    <property type="entry name" value="NUDIX"/>
    <property type="match status" value="1"/>
</dbReference>
<dbReference type="STRING" id="1387353.BSF38_01166"/>
<comment type="similarity">
    <text evidence="3">Belongs to the Nudix hydrolase family. NudK subfamily.</text>
</comment>
<evidence type="ECO:0000256" key="7">
    <source>
        <dbReference type="ARBA" id="ARBA00032272"/>
    </source>
</evidence>
<keyword evidence="5 8" id="KW-0378">Hydrolase</keyword>
<dbReference type="PANTHER" id="PTHR11839">
    <property type="entry name" value="UDP/ADP-SUGAR PYROPHOSPHATASE"/>
    <property type="match status" value="1"/>
</dbReference>
<evidence type="ECO:0000256" key="1">
    <source>
        <dbReference type="ARBA" id="ARBA00000847"/>
    </source>
</evidence>
<evidence type="ECO:0000256" key="8">
    <source>
        <dbReference type="RuleBase" id="RU003476"/>
    </source>
</evidence>
<comment type="cofactor">
    <cofactor evidence="2">
        <name>Mg(2+)</name>
        <dbReference type="ChEBI" id="CHEBI:18420"/>
    </cofactor>
</comment>
<gene>
    <name evidence="10" type="primary">nudF_1</name>
    <name evidence="10" type="ORF">BSF38_01166</name>
</gene>
<organism evidence="10 11">
    <name type="scientific">Paludisphaera borealis</name>
    <dbReference type="NCBI Taxonomy" id="1387353"/>
    <lineage>
        <taxon>Bacteria</taxon>
        <taxon>Pseudomonadati</taxon>
        <taxon>Planctomycetota</taxon>
        <taxon>Planctomycetia</taxon>
        <taxon>Isosphaerales</taxon>
        <taxon>Isosphaeraceae</taxon>
        <taxon>Paludisphaera</taxon>
    </lineage>
</organism>
<evidence type="ECO:0000313" key="11">
    <source>
        <dbReference type="Proteomes" id="UP000186309"/>
    </source>
</evidence>
<dbReference type="GO" id="GO:0006753">
    <property type="term" value="P:nucleoside phosphate metabolic process"/>
    <property type="evidence" value="ECO:0007669"/>
    <property type="project" value="TreeGrafter"/>
</dbReference>
<evidence type="ECO:0000256" key="6">
    <source>
        <dbReference type="ARBA" id="ARBA00032162"/>
    </source>
</evidence>
<protein>
    <recommendedName>
        <fullName evidence="4">GDP-mannose pyrophosphatase</fullName>
    </recommendedName>
    <alternativeName>
        <fullName evidence="6">GDP-mannose hydrolase</fullName>
    </alternativeName>
    <alternativeName>
        <fullName evidence="7">GDPMK</fullName>
    </alternativeName>
</protein>
<dbReference type="RefSeq" id="WP_076350621.1">
    <property type="nucleotide sequence ID" value="NZ_CP019082.1"/>
</dbReference>
<feature type="domain" description="Nudix hydrolase" evidence="9">
    <location>
        <begin position="41"/>
        <end position="169"/>
    </location>
</feature>
<dbReference type="Gene3D" id="3.90.79.10">
    <property type="entry name" value="Nucleoside Triphosphate Pyrophosphohydrolase"/>
    <property type="match status" value="1"/>
</dbReference>
<name>A0A1U7CLC3_9BACT</name>
<dbReference type="GO" id="GO:0005829">
    <property type="term" value="C:cytosol"/>
    <property type="evidence" value="ECO:0007669"/>
    <property type="project" value="TreeGrafter"/>
</dbReference>
<dbReference type="InterPro" id="IPR020084">
    <property type="entry name" value="NUDIX_hydrolase_CS"/>
</dbReference>
<comment type="catalytic activity">
    <reaction evidence="1">
        <text>GDP-alpha-D-mannose + H2O = alpha-D-mannose 1-phosphate + GMP + 2 H(+)</text>
        <dbReference type="Rhea" id="RHEA:27978"/>
        <dbReference type="ChEBI" id="CHEBI:15377"/>
        <dbReference type="ChEBI" id="CHEBI:15378"/>
        <dbReference type="ChEBI" id="CHEBI:57527"/>
        <dbReference type="ChEBI" id="CHEBI:58115"/>
        <dbReference type="ChEBI" id="CHEBI:58409"/>
    </reaction>
</comment>
<reference evidence="11" key="1">
    <citation type="submission" date="2016-12" db="EMBL/GenBank/DDBJ databases">
        <title>Comparative genomics of four Isosphaeraceae planctomycetes: a common pool of plasmids and glycoside hydrolase genes.</title>
        <authorList>
            <person name="Ivanova A."/>
        </authorList>
    </citation>
    <scope>NUCLEOTIDE SEQUENCE [LARGE SCALE GENOMIC DNA]</scope>
    <source>
        <strain evidence="11">PX4</strain>
    </source>
</reference>
<evidence type="ECO:0000259" key="9">
    <source>
        <dbReference type="PROSITE" id="PS51462"/>
    </source>
</evidence>
<dbReference type="SUPFAM" id="SSF55811">
    <property type="entry name" value="Nudix"/>
    <property type="match status" value="1"/>
</dbReference>
<dbReference type="PANTHER" id="PTHR11839:SF18">
    <property type="entry name" value="NUDIX HYDROLASE DOMAIN-CONTAINING PROTEIN"/>
    <property type="match status" value="1"/>
</dbReference>
<proteinExistence type="inferred from homology"/>
<dbReference type="GO" id="GO:0019693">
    <property type="term" value="P:ribose phosphate metabolic process"/>
    <property type="evidence" value="ECO:0007669"/>
    <property type="project" value="TreeGrafter"/>
</dbReference>
<dbReference type="InterPro" id="IPR015797">
    <property type="entry name" value="NUDIX_hydrolase-like_dom_sf"/>
</dbReference>
<evidence type="ECO:0000256" key="4">
    <source>
        <dbReference type="ARBA" id="ARBA00016377"/>
    </source>
</evidence>
<sequence>MSDLESPLPPRRVIYRGLKIDLALQPVRLADGEIAEREVVVHRGAVALVPMVDADHVCLVTNHRHAVGETLLEVPAGTIDEGETPDQTAPRELAEETGFRAGKITFLRSWHVSPGVMSERMFLYLCEGLTPGPTDLQPDERLETRIVPWTEALAMVHDGRISDAKTMLAILLCDRRWNSHHRLRP</sequence>
<accession>A0A1U7CLC3</accession>
<dbReference type="GO" id="GO:0016462">
    <property type="term" value="F:pyrophosphatase activity"/>
    <property type="evidence" value="ECO:0007669"/>
    <property type="project" value="UniProtKB-ARBA"/>
</dbReference>
<dbReference type="Proteomes" id="UP000186309">
    <property type="component" value="Chromosome"/>
</dbReference>
<evidence type="ECO:0000256" key="3">
    <source>
        <dbReference type="ARBA" id="ARBA00007275"/>
    </source>
</evidence>
<keyword evidence="11" id="KW-1185">Reference proteome</keyword>
<dbReference type="PROSITE" id="PS00893">
    <property type="entry name" value="NUDIX_BOX"/>
    <property type="match status" value="1"/>
</dbReference>
<dbReference type="PRINTS" id="PR00502">
    <property type="entry name" value="NUDIXFAMILY"/>
</dbReference>
<evidence type="ECO:0000313" key="10">
    <source>
        <dbReference type="EMBL" id="APW59735.1"/>
    </source>
</evidence>
<evidence type="ECO:0000256" key="2">
    <source>
        <dbReference type="ARBA" id="ARBA00001946"/>
    </source>
</evidence>
<dbReference type="Pfam" id="PF00293">
    <property type="entry name" value="NUDIX"/>
    <property type="match status" value="1"/>
</dbReference>